<dbReference type="EMBL" id="JAGMWT010000007">
    <property type="protein sequence ID" value="KAH7125100.1"/>
    <property type="molecule type" value="Genomic_DNA"/>
</dbReference>
<evidence type="ECO:0000256" key="2">
    <source>
        <dbReference type="SAM" id="MobiDB-lite"/>
    </source>
</evidence>
<dbReference type="Proteomes" id="UP000700596">
    <property type="component" value="Unassembled WGS sequence"/>
</dbReference>
<reference evidence="4" key="1">
    <citation type="journal article" date="2021" name="Nat. Commun.">
        <title>Genetic determinants of endophytism in the Arabidopsis root mycobiome.</title>
        <authorList>
            <person name="Mesny F."/>
            <person name="Miyauchi S."/>
            <person name="Thiergart T."/>
            <person name="Pickel B."/>
            <person name="Atanasova L."/>
            <person name="Karlsson M."/>
            <person name="Huettel B."/>
            <person name="Barry K.W."/>
            <person name="Haridas S."/>
            <person name="Chen C."/>
            <person name="Bauer D."/>
            <person name="Andreopoulos W."/>
            <person name="Pangilinan J."/>
            <person name="LaButti K."/>
            <person name="Riley R."/>
            <person name="Lipzen A."/>
            <person name="Clum A."/>
            <person name="Drula E."/>
            <person name="Henrissat B."/>
            <person name="Kohler A."/>
            <person name="Grigoriev I.V."/>
            <person name="Martin F.M."/>
            <person name="Hacquard S."/>
        </authorList>
    </citation>
    <scope>NUCLEOTIDE SEQUENCE</scope>
    <source>
        <strain evidence="4">MPI-CAGE-CH-0243</strain>
    </source>
</reference>
<feature type="domain" description="Zn(2)-C6 fungal-type" evidence="3">
    <location>
        <begin position="10"/>
        <end position="40"/>
    </location>
</feature>
<feature type="compositionally biased region" description="Polar residues" evidence="2">
    <location>
        <begin position="72"/>
        <end position="82"/>
    </location>
</feature>
<proteinExistence type="predicted"/>
<dbReference type="PANTHER" id="PTHR38791">
    <property type="entry name" value="ZN(II)2CYS6 TRANSCRIPTION FACTOR (EUROFUNG)-RELATED-RELATED"/>
    <property type="match status" value="1"/>
</dbReference>
<dbReference type="InterPro" id="IPR036864">
    <property type="entry name" value="Zn2-C6_fun-type_DNA-bd_sf"/>
</dbReference>
<feature type="compositionally biased region" description="Low complexity" evidence="2">
    <location>
        <begin position="83"/>
        <end position="104"/>
    </location>
</feature>
<dbReference type="SMART" id="SM00066">
    <property type="entry name" value="GAL4"/>
    <property type="match status" value="1"/>
</dbReference>
<evidence type="ECO:0000259" key="3">
    <source>
        <dbReference type="PROSITE" id="PS50048"/>
    </source>
</evidence>
<name>A0A9P9DQZ7_9PLEO</name>
<dbReference type="AlphaFoldDB" id="A0A9P9DQZ7"/>
<dbReference type="PANTHER" id="PTHR38791:SF12">
    <property type="entry name" value="TRANSCRIPTION FACTOR DOMAIN-CONTAINING PROTEIN-RELATED"/>
    <property type="match status" value="1"/>
</dbReference>
<dbReference type="Pfam" id="PF00172">
    <property type="entry name" value="Zn_clus"/>
    <property type="match status" value="1"/>
</dbReference>
<dbReference type="CDD" id="cd00067">
    <property type="entry name" value="GAL4"/>
    <property type="match status" value="1"/>
</dbReference>
<gene>
    <name evidence="4" type="ORF">B0J11DRAFT_549974</name>
</gene>
<evidence type="ECO:0000313" key="4">
    <source>
        <dbReference type="EMBL" id="KAH7125100.1"/>
    </source>
</evidence>
<dbReference type="InterPro" id="IPR053175">
    <property type="entry name" value="DHMBA_Reg_Transcription_Factor"/>
</dbReference>
<protein>
    <recommendedName>
        <fullName evidence="3">Zn(2)-C6 fungal-type domain-containing protein</fullName>
    </recommendedName>
</protein>
<sequence>MSYRGRPSKGCESCRARKVKCDETKPSCNRCSKSGHDCKYRDQADLLFRNQTALAAQKAEDSWRKRSKSHQRTASTASTNSNKQGGSSPGSSYSPKSSQQSPTSFKRESPKRETAPEISVSSLNLNSLAIGLDIQPDLRRQAYERFLYDFVAEQAAENDPGGSPNALWDFIPVLYDRSQEGSCFATVIDALSYFNFAARCNAPHAQVLAEEAHGRSLQLIHSSILDKNLAPTDEALGSVLMMSVYETLATPKKTNVFSAHKDGANALLQLRSLEDMFSNSLSTRLYEMIFWQTLVANLANGTPPQISPQNIVLARQYLPGMYSTYGIHIIHIIHNTATLHATWTKLKTGPKPTSNRLELRDLLRDHNTPEWQYDIFPNIPEHRTALDPKLANLVCASNGAPDKLHGYCSLRRAWVYSFYRCSRIILLRDLLEIMNAMLELPVPPYDPTRSNTKLLDTASIQMQHDLATTNLATFIEKASAAVISGFTTPVQGRNGEDIMCMRGYVSLWSLGVMNAVLRDGLIPDIGPAIRKPSFSAMASQQPSSQQRPHSSISITPQSSFPSLLPPLPFFKLSFQNPSPFHYNAAALARDPAHFPRLPSISGPGPDTKSLAVGDGADRRPSAPNAVPAGIDVAARREWIQRLLYYLGAYLGVRKAFAPLGIEEGVLEKSRIAVEAMIGKP</sequence>
<evidence type="ECO:0000256" key="1">
    <source>
        <dbReference type="ARBA" id="ARBA00023242"/>
    </source>
</evidence>
<dbReference type="InterPro" id="IPR001138">
    <property type="entry name" value="Zn2Cys6_DnaBD"/>
</dbReference>
<feature type="region of interest" description="Disordered" evidence="2">
    <location>
        <begin position="57"/>
        <end position="118"/>
    </location>
</feature>
<comment type="caution">
    <text evidence="4">The sequence shown here is derived from an EMBL/GenBank/DDBJ whole genome shotgun (WGS) entry which is preliminary data.</text>
</comment>
<dbReference type="PROSITE" id="PS00463">
    <property type="entry name" value="ZN2_CY6_FUNGAL_1"/>
    <property type="match status" value="1"/>
</dbReference>
<feature type="compositionally biased region" description="Basic and acidic residues" evidence="2">
    <location>
        <begin position="105"/>
        <end position="115"/>
    </location>
</feature>
<keyword evidence="5" id="KW-1185">Reference proteome</keyword>
<organism evidence="4 5">
    <name type="scientific">Dendryphion nanum</name>
    <dbReference type="NCBI Taxonomy" id="256645"/>
    <lineage>
        <taxon>Eukaryota</taxon>
        <taxon>Fungi</taxon>
        <taxon>Dikarya</taxon>
        <taxon>Ascomycota</taxon>
        <taxon>Pezizomycotina</taxon>
        <taxon>Dothideomycetes</taxon>
        <taxon>Pleosporomycetidae</taxon>
        <taxon>Pleosporales</taxon>
        <taxon>Torulaceae</taxon>
        <taxon>Dendryphion</taxon>
    </lineage>
</organism>
<keyword evidence="1" id="KW-0539">Nucleus</keyword>
<dbReference type="OrthoDB" id="2991872at2759"/>
<dbReference type="Gene3D" id="4.10.240.10">
    <property type="entry name" value="Zn(2)-C6 fungal-type DNA-binding domain"/>
    <property type="match status" value="1"/>
</dbReference>
<evidence type="ECO:0000313" key="5">
    <source>
        <dbReference type="Proteomes" id="UP000700596"/>
    </source>
</evidence>
<feature type="region of interest" description="Disordered" evidence="2">
    <location>
        <begin position="596"/>
        <end position="623"/>
    </location>
</feature>
<dbReference type="GO" id="GO:0008270">
    <property type="term" value="F:zinc ion binding"/>
    <property type="evidence" value="ECO:0007669"/>
    <property type="project" value="InterPro"/>
</dbReference>
<feature type="region of interest" description="Disordered" evidence="2">
    <location>
        <begin position="535"/>
        <end position="556"/>
    </location>
</feature>
<dbReference type="PROSITE" id="PS50048">
    <property type="entry name" value="ZN2_CY6_FUNGAL_2"/>
    <property type="match status" value="1"/>
</dbReference>
<accession>A0A9P9DQZ7</accession>
<dbReference type="SUPFAM" id="SSF57701">
    <property type="entry name" value="Zn2/Cys6 DNA-binding domain"/>
    <property type="match status" value="1"/>
</dbReference>
<dbReference type="GO" id="GO:0000981">
    <property type="term" value="F:DNA-binding transcription factor activity, RNA polymerase II-specific"/>
    <property type="evidence" value="ECO:0007669"/>
    <property type="project" value="InterPro"/>
</dbReference>